<protein>
    <recommendedName>
        <fullName evidence="2">eCIS core domain-containing protein</fullName>
    </recommendedName>
</protein>
<keyword evidence="4" id="KW-1185">Reference proteome</keyword>
<proteinExistence type="predicted"/>
<evidence type="ECO:0000313" key="3">
    <source>
        <dbReference type="EMBL" id="MBP2400813.1"/>
    </source>
</evidence>
<feature type="domain" description="eCIS core" evidence="2">
    <location>
        <begin position="1"/>
        <end position="54"/>
    </location>
</feature>
<evidence type="ECO:0000259" key="2">
    <source>
        <dbReference type="Pfam" id="PF13699"/>
    </source>
</evidence>
<dbReference type="Pfam" id="PF13699">
    <property type="entry name" value="eCIS_core"/>
    <property type="match status" value="1"/>
</dbReference>
<accession>A0ABS4XYN0</accession>
<evidence type="ECO:0000256" key="1">
    <source>
        <dbReference type="SAM" id="MobiDB-lite"/>
    </source>
</evidence>
<gene>
    <name evidence="3" type="ORF">JO379_000282</name>
</gene>
<feature type="compositionally biased region" description="Basic and acidic residues" evidence="1">
    <location>
        <begin position="399"/>
        <end position="414"/>
    </location>
</feature>
<evidence type="ECO:0000313" key="4">
    <source>
        <dbReference type="Proteomes" id="UP001519291"/>
    </source>
</evidence>
<name>A0ABS4XYN0_9ACTN</name>
<comment type="caution">
    <text evidence="3">The sequence shown here is derived from an EMBL/GenBank/DDBJ whole genome shotgun (WGS) entry which is preliminary data.</text>
</comment>
<sequence length="572" mass="63175">MHTGPEADALARWLGAEAFTVGADIFFRAGHLAPGSRRGRVLLAHEIAHTLQPDDSNTGRDRVATHGHWRETAARQAGASVGAGGQCLHPGPAAARRTDPRRALLVCRHSSWEHRMLGECNTGKLDAIALAVAKKDGTSGAYLRKIRQYVELWRASPEEVTEERIKEHFPDVRAIRMPGSGLLVTYGELNTLADYLPQPAVLDAQPKSVLLPILQTVRQETYNKIGKDWLLNASSANFEQALVNWQWGSFWEKILETSRMNDLTKGVGEQGVGHYYGLLARNACHFAPYAWHRWYQFHLIARDYAKRSYDAREGEGGENRYKALLYNGYADHFLQDAFAAGHLVNKTLVLQWFLDWVADKWIPVAEWDRAKEMTFAKQPGLAPAAMYTEYPYHGVVKDPETGQEESTRQARRDASGIVGNPDSDTAYANWLAFLASGVVQASATAPHDFFNAQSLWVSSVNRSTPYQIWGDDTLLTGGDGVRIAAETAQMSQQAVTGILAQGHDGGITAASIHDRLPSRAGDTADGVTDLLSWHEQVKKKADNQLFSSLRGTYIAISVGNPRLGKVSLDDSY</sequence>
<feature type="region of interest" description="Disordered" evidence="1">
    <location>
        <begin position="399"/>
        <end position="419"/>
    </location>
</feature>
<dbReference type="InterPro" id="IPR025295">
    <property type="entry name" value="eCIS_core_dom"/>
</dbReference>
<dbReference type="Proteomes" id="UP001519291">
    <property type="component" value="Unassembled WGS sequence"/>
</dbReference>
<dbReference type="EMBL" id="JAGIOH010000001">
    <property type="protein sequence ID" value="MBP2400813.1"/>
    <property type="molecule type" value="Genomic_DNA"/>
</dbReference>
<organism evidence="3 4">
    <name type="scientific">Streptomyces syringium</name>
    <dbReference type="NCBI Taxonomy" id="76729"/>
    <lineage>
        <taxon>Bacteria</taxon>
        <taxon>Bacillati</taxon>
        <taxon>Actinomycetota</taxon>
        <taxon>Actinomycetes</taxon>
        <taxon>Kitasatosporales</taxon>
        <taxon>Streptomycetaceae</taxon>
        <taxon>Streptomyces</taxon>
    </lineage>
</organism>
<reference evidence="3 4" key="1">
    <citation type="submission" date="2021-03" db="EMBL/GenBank/DDBJ databases">
        <title>Sequencing the genomes of 1000 actinobacteria strains.</title>
        <authorList>
            <person name="Klenk H.-P."/>
        </authorList>
    </citation>
    <scope>NUCLEOTIDE SEQUENCE [LARGE SCALE GENOMIC DNA]</scope>
    <source>
        <strain evidence="3 4">DSM 41480</strain>
    </source>
</reference>